<dbReference type="HOGENOM" id="CLU_1281435_0_0_3"/>
<organism evidence="2 3">
    <name type="scientific">Gloeothece citriformis (strain PCC 7424)</name>
    <name type="common">Cyanothece sp. (strain PCC 7424)</name>
    <dbReference type="NCBI Taxonomy" id="65393"/>
    <lineage>
        <taxon>Bacteria</taxon>
        <taxon>Bacillati</taxon>
        <taxon>Cyanobacteriota</taxon>
        <taxon>Cyanophyceae</taxon>
        <taxon>Oscillatoriophycideae</taxon>
        <taxon>Chroococcales</taxon>
        <taxon>Aphanothecaceae</taxon>
        <taxon>Gloeothece</taxon>
        <taxon>Gloeothece citriformis</taxon>
    </lineage>
</organism>
<feature type="compositionally biased region" description="Pro residues" evidence="1">
    <location>
        <begin position="140"/>
        <end position="169"/>
    </location>
</feature>
<keyword evidence="3" id="KW-1185">Reference proteome</keyword>
<evidence type="ECO:0000313" key="2">
    <source>
        <dbReference type="EMBL" id="ACK68556.1"/>
    </source>
</evidence>
<dbReference type="OrthoDB" id="422658at2"/>
<dbReference type="Proteomes" id="UP000002384">
    <property type="component" value="Chromosome"/>
</dbReference>
<dbReference type="eggNOG" id="ENOG5031XKR">
    <property type="taxonomic scope" value="Bacteria"/>
</dbReference>
<protein>
    <submittedName>
        <fullName evidence="2">Putative FHA domain containing protein</fullName>
    </submittedName>
</protein>
<sequence length="215" mass="24213">MLTQSSKKWLIPISLSTLLTCTAITWIATTAINPSITLAKSTEFNIPIYRQPQESYEELLQRAEKLAKVTIDTRLKQDPSLDEIKVIIVGENQGAIAPLLMVKATRQGWINRPQVRPWATYFTDSRLLLGFDQPEVTPEPNQPTPQPPTAENPTPQPPQSEQPPQPQPLPLIEVPTQERQRNPLPVPTQRLRNAGNQLPFVDPVDTQQLRPDLLN</sequence>
<evidence type="ECO:0000256" key="1">
    <source>
        <dbReference type="SAM" id="MobiDB-lite"/>
    </source>
</evidence>
<dbReference type="RefSeq" id="WP_012597507.1">
    <property type="nucleotide sequence ID" value="NC_011729.1"/>
</dbReference>
<dbReference type="STRING" id="65393.PCC7424_0086"/>
<name>B7K973_GLOC7</name>
<reference evidence="3" key="1">
    <citation type="journal article" date="2011" name="MBio">
        <title>Novel metabolic attributes of the genus Cyanothece, comprising a group of unicellular nitrogen-fixing Cyanobacteria.</title>
        <authorList>
            <person name="Bandyopadhyay A."/>
            <person name="Elvitigala T."/>
            <person name="Welsh E."/>
            <person name="Stockel J."/>
            <person name="Liberton M."/>
            <person name="Min H."/>
            <person name="Sherman L.A."/>
            <person name="Pakrasi H.B."/>
        </authorList>
    </citation>
    <scope>NUCLEOTIDE SEQUENCE [LARGE SCALE GENOMIC DNA]</scope>
    <source>
        <strain evidence="3">PCC 7424</strain>
    </source>
</reference>
<evidence type="ECO:0000313" key="3">
    <source>
        <dbReference type="Proteomes" id="UP000002384"/>
    </source>
</evidence>
<dbReference type="KEGG" id="cyc:PCC7424_0086"/>
<dbReference type="AlphaFoldDB" id="B7K973"/>
<accession>B7K973</accession>
<dbReference type="EMBL" id="CP001291">
    <property type="protein sequence ID" value="ACK68556.1"/>
    <property type="molecule type" value="Genomic_DNA"/>
</dbReference>
<feature type="region of interest" description="Disordered" evidence="1">
    <location>
        <begin position="132"/>
        <end position="215"/>
    </location>
</feature>
<proteinExistence type="predicted"/>
<gene>
    <name evidence="2" type="ordered locus">PCC7424_0086</name>
</gene>